<proteinExistence type="predicted"/>
<evidence type="ECO:0000313" key="1">
    <source>
        <dbReference type="EMBL" id="UNP30869.1"/>
    </source>
</evidence>
<accession>A0ABY3XGU4</accession>
<gene>
    <name evidence="1" type="ORF">MOV92_06355</name>
</gene>
<evidence type="ECO:0008006" key="3">
    <source>
        <dbReference type="Google" id="ProtNLM"/>
    </source>
</evidence>
<organism evidence="1 2">
    <name type="scientific">Lysobacter gummosus</name>
    <dbReference type="NCBI Taxonomy" id="262324"/>
    <lineage>
        <taxon>Bacteria</taxon>
        <taxon>Pseudomonadati</taxon>
        <taxon>Pseudomonadota</taxon>
        <taxon>Gammaproteobacteria</taxon>
        <taxon>Lysobacterales</taxon>
        <taxon>Lysobacteraceae</taxon>
        <taxon>Lysobacter</taxon>
    </lineage>
</organism>
<keyword evidence="2" id="KW-1185">Reference proteome</keyword>
<name>A0ABY3XGU4_9GAMM</name>
<reference evidence="1 2" key="1">
    <citation type="submission" date="2022-03" db="EMBL/GenBank/DDBJ databases">
        <title>Complete genome sequence of Lysobacter capsici VKM B-2533 and Lysobacter gummosus 10.1.1, promising sources of lytic agents.</title>
        <authorList>
            <person name="Tarlachkov S.V."/>
            <person name="Kudryakova I.V."/>
            <person name="Afoshin A.S."/>
            <person name="Leontyevskaya E.A."/>
            <person name="Leontyevskaya N.V."/>
        </authorList>
    </citation>
    <scope>NUCLEOTIDE SEQUENCE [LARGE SCALE GENOMIC DNA]</scope>
    <source>
        <strain evidence="1 2">10.1.1</strain>
    </source>
</reference>
<dbReference type="RefSeq" id="WP_148648774.1">
    <property type="nucleotide sequence ID" value="NZ_CP011131.1"/>
</dbReference>
<sequence length="176" mass="19172">MSHAIAHPVATRRGGVAFGALRMLLLSLLMLISHGVWAEPVAATQNLALAKQNFTLLKQNYQIAKTQLQIGQPTAATVSFSMARAQAVQMSSNLTATLFENQDTLQRGLYRDGVSQQRAIQHNDVAKSQSQLLQTKLLILSIQPTSQIDLILADQAIAQLTSELLQLEQAMIAAQQ</sequence>
<dbReference type="EMBL" id="CP093547">
    <property type="protein sequence ID" value="UNP30869.1"/>
    <property type="molecule type" value="Genomic_DNA"/>
</dbReference>
<evidence type="ECO:0000313" key="2">
    <source>
        <dbReference type="Proteomes" id="UP000829194"/>
    </source>
</evidence>
<protein>
    <recommendedName>
        <fullName evidence="3">Outer membrane efflux family protein</fullName>
    </recommendedName>
</protein>
<dbReference type="Proteomes" id="UP000829194">
    <property type="component" value="Chromosome"/>
</dbReference>